<organism evidence="3 4">
    <name type="scientific">Colletotrichum godetiae</name>
    <dbReference type="NCBI Taxonomy" id="1209918"/>
    <lineage>
        <taxon>Eukaryota</taxon>
        <taxon>Fungi</taxon>
        <taxon>Dikarya</taxon>
        <taxon>Ascomycota</taxon>
        <taxon>Pezizomycotina</taxon>
        <taxon>Sordariomycetes</taxon>
        <taxon>Hypocreomycetidae</taxon>
        <taxon>Glomerellales</taxon>
        <taxon>Glomerellaceae</taxon>
        <taxon>Colletotrichum</taxon>
        <taxon>Colletotrichum acutatum species complex</taxon>
    </lineage>
</organism>
<dbReference type="GeneID" id="85463991"/>
<feature type="compositionally biased region" description="Low complexity" evidence="2">
    <location>
        <begin position="169"/>
        <end position="181"/>
    </location>
</feature>
<keyword evidence="1" id="KW-0175">Coiled coil</keyword>
<gene>
    <name evidence="3" type="ORF">BDP55DRAFT_728616</name>
</gene>
<dbReference type="RefSeq" id="XP_060429806.1">
    <property type="nucleotide sequence ID" value="XM_060579465.1"/>
</dbReference>
<name>A0AAJ0EVY5_9PEZI</name>
<dbReference type="EMBL" id="JAHMHR010000020">
    <property type="protein sequence ID" value="KAK1675803.1"/>
    <property type="molecule type" value="Genomic_DNA"/>
</dbReference>
<feature type="compositionally biased region" description="Polar residues" evidence="2">
    <location>
        <begin position="222"/>
        <end position="231"/>
    </location>
</feature>
<evidence type="ECO:0000313" key="4">
    <source>
        <dbReference type="Proteomes" id="UP001224890"/>
    </source>
</evidence>
<comment type="caution">
    <text evidence="3">The sequence shown here is derived from an EMBL/GenBank/DDBJ whole genome shotgun (WGS) entry which is preliminary data.</text>
</comment>
<protein>
    <submittedName>
        <fullName evidence="3">Uncharacterized protein</fullName>
    </submittedName>
</protein>
<feature type="region of interest" description="Disordered" evidence="2">
    <location>
        <begin position="168"/>
        <end position="195"/>
    </location>
</feature>
<sequence>MAPHNRPWVKAIMDLPGLEFYVKGDEPLFNRRVNAVFLKLFANNYSVYSRDHVALRQHYIANRGNALFRAIVNLHISGKHSNFSTLYGAALTGLSEDSGYSRDWNDSDELGIDSVIFVIDRIIRARLQHLRANDTNIDEPNPVIEAFLATLDEWIAVLGERKMKAAIPSESDASDSSQLSLPRPPHPDNAATASASKASIVNQIILPYRPIPENGSGKPEQAKSSTQDSHDQTIQGLRFQIWAAQAKSDELAKLEIARREEQETLELVNEALRAELDEAKNARRRIWTFEDAATMAYKPPSARKTAKGKPMQIWLGSLSSIPGLKFGAGLGDGAFSAEAKTSFLESLYAWGGNHGETMPSEMSRKIMIATQQRHH</sequence>
<feature type="coiled-coil region" evidence="1">
    <location>
        <begin position="244"/>
        <end position="285"/>
    </location>
</feature>
<evidence type="ECO:0000313" key="3">
    <source>
        <dbReference type="EMBL" id="KAK1675803.1"/>
    </source>
</evidence>
<accession>A0AAJ0EVY5</accession>
<proteinExistence type="predicted"/>
<reference evidence="3" key="1">
    <citation type="submission" date="2021-06" db="EMBL/GenBank/DDBJ databases">
        <title>Comparative genomics, transcriptomics and evolutionary studies reveal genomic signatures of adaptation to plant cell wall in hemibiotrophic fungi.</title>
        <authorList>
            <consortium name="DOE Joint Genome Institute"/>
            <person name="Baroncelli R."/>
            <person name="Diaz J.F."/>
            <person name="Benocci T."/>
            <person name="Peng M."/>
            <person name="Battaglia E."/>
            <person name="Haridas S."/>
            <person name="Andreopoulos W."/>
            <person name="Labutti K."/>
            <person name="Pangilinan J."/>
            <person name="Floch G.L."/>
            <person name="Makela M.R."/>
            <person name="Henrissat B."/>
            <person name="Grigoriev I.V."/>
            <person name="Crouch J.A."/>
            <person name="De Vries R.P."/>
            <person name="Sukno S.A."/>
            <person name="Thon M.R."/>
        </authorList>
    </citation>
    <scope>NUCLEOTIDE SEQUENCE</scope>
    <source>
        <strain evidence="3">CBS 193.32</strain>
    </source>
</reference>
<dbReference type="Proteomes" id="UP001224890">
    <property type="component" value="Unassembled WGS sequence"/>
</dbReference>
<keyword evidence="4" id="KW-1185">Reference proteome</keyword>
<dbReference type="AlphaFoldDB" id="A0AAJ0EVY5"/>
<evidence type="ECO:0000256" key="2">
    <source>
        <dbReference type="SAM" id="MobiDB-lite"/>
    </source>
</evidence>
<evidence type="ECO:0000256" key="1">
    <source>
        <dbReference type="SAM" id="Coils"/>
    </source>
</evidence>
<feature type="region of interest" description="Disordered" evidence="2">
    <location>
        <begin position="210"/>
        <end position="231"/>
    </location>
</feature>